<dbReference type="InterPro" id="IPR020583">
    <property type="entry name" value="Inositol_monoP_metal-BS"/>
</dbReference>
<protein>
    <recommendedName>
        <fullName evidence="8">Inositol-1-monophosphatase</fullName>
        <ecNumber evidence="8">3.1.3.25</ecNumber>
    </recommendedName>
</protein>
<dbReference type="GO" id="GO:0008934">
    <property type="term" value="F:inositol monophosphate 1-phosphatase activity"/>
    <property type="evidence" value="ECO:0007669"/>
    <property type="project" value="InterPro"/>
</dbReference>
<comment type="similarity">
    <text evidence="3 8">Belongs to the inositol monophosphatase superfamily.</text>
</comment>
<evidence type="ECO:0000256" key="3">
    <source>
        <dbReference type="ARBA" id="ARBA00009759"/>
    </source>
</evidence>
<keyword evidence="6 7" id="KW-0460">Magnesium</keyword>
<dbReference type="PROSITE" id="PS00630">
    <property type="entry name" value="IMP_2"/>
    <property type="match status" value="1"/>
</dbReference>
<dbReference type="PANTHER" id="PTHR20854:SF4">
    <property type="entry name" value="INOSITOL-1-MONOPHOSPHATASE-RELATED"/>
    <property type="match status" value="1"/>
</dbReference>
<dbReference type="FunFam" id="3.40.190.80:FF:000020">
    <property type="entry name" value="Fructose-1,6-bisphosphatase/inositol-1-monophosphatase"/>
    <property type="match status" value="1"/>
</dbReference>
<dbReference type="Proteomes" id="UP000051717">
    <property type="component" value="Unassembled WGS sequence"/>
</dbReference>
<evidence type="ECO:0000256" key="5">
    <source>
        <dbReference type="ARBA" id="ARBA00022801"/>
    </source>
</evidence>
<feature type="binding site" evidence="7">
    <location>
        <position position="218"/>
    </location>
    <ligand>
        <name>Mg(2+)</name>
        <dbReference type="ChEBI" id="CHEBI:18420"/>
        <label>1</label>
        <note>catalytic</note>
    </ligand>
</feature>
<dbReference type="SUPFAM" id="SSF56655">
    <property type="entry name" value="Carbohydrate phosphatase"/>
    <property type="match status" value="1"/>
</dbReference>
<gene>
    <name evidence="9" type="ORF">AMJ82_05620</name>
</gene>
<dbReference type="GO" id="GO:0046854">
    <property type="term" value="P:phosphatidylinositol phosphate biosynthetic process"/>
    <property type="evidence" value="ECO:0007669"/>
    <property type="project" value="InterPro"/>
</dbReference>
<dbReference type="EMBL" id="LJUI01000036">
    <property type="protein sequence ID" value="KPK69430.1"/>
    <property type="molecule type" value="Genomic_DNA"/>
</dbReference>
<dbReference type="Gene3D" id="3.40.190.80">
    <property type="match status" value="1"/>
</dbReference>
<dbReference type="FunFam" id="3.30.540.10:FF:000003">
    <property type="entry name" value="Inositol-1-monophosphatase"/>
    <property type="match status" value="1"/>
</dbReference>
<dbReference type="Gene3D" id="3.30.540.10">
    <property type="entry name" value="Fructose-1,6-Bisphosphatase, subunit A, domain 1"/>
    <property type="match status" value="1"/>
</dbReference>
<comment type="caution">
    <text evidence="9">The sequence shown here is derived from an EMBL/GenBank/DDBJ whole genome shotgun (WGS) entry which is preliminary data.</text>
</comment>
<evidence type="ECO:0000256" key="4">
    <source>
        <dbReference type="ARBA" id="ARBA00022723"/>
    </source>
</evidence>
<evidence type="ECO:0000256" key="8">
    <source>
        <dbReference type="RuleBase" id="RU364068"/>
    </source>
</evidence>
<evidence type="ECO:0000256" key="7">
    <source>
        <dbReference type="PIRSR" id="PIRSR600760-2"/>
    </source>
</evidence>
<name>A0A0S8G937_UNCT6</name>
<feature type="binding site" evidence="7">
    <location>
        <position position="93"/>
    </location>
    <ligand>
        <name>Mg(2+)</name>
        <dbReference type="ChEBI" id="CHEBI:18420"/>
        <label>2</label>
    </ligand>
</feature>
<evidence type="ECO:0000256" key="6">
    <source>
        <dbReference type="ARBA" id="ARBA00022842"/>
    </source>
</evidence>
<dbReference type="PRINTS" id="PR00377">
    <property type="entry name" value="IMPHPHTASES"/>
</dbReference>
<comment type="cofactor">
    <cofactor evidence="2 7 8">
        <name>Mg(2+)</name>
        <dbReference type="ChEBI" id="CHEBI:18420"/>
    </cofactor>
</comment>
<dbReference type="CDD" id="cd01639">
    <property type="entry name" value="IMPase"/>
    <property type="match status" value="1"/>
</dbReference>
<reference evidence="9 10" key="1">
    <citation type="journal article" date="2015" name="Microbiome">
        <title>Genomic resolution of linkages in carbon, nitrogen, and sulfur cycling among widespread estuary sediment bacteria.</title>
        <authorList>
            <person name="Baker B.J."/>
            <person name="Lazar C.S."/>
            <person name="Teske A.P."/>
            <person name="Dick G.J."/>
        </authorList>
    </citation>
    <scope>NUCLEOTIDE SEQUENCE [LARGE SCALE GENOMIC DNA]</scope>
    <source>
        <strain evidence="9">SM23_40</strain>
    </source>
</reference>
<dbReference type="AlphaFoldDB" id="A0A0S8G937"/>
<evidence type="ECO:0000313" key="9">
    <source>
        <dbReference type="EMBL" id="KPK69430.1"/>
    </source>
</evidence>
<proteinExistence type="inferred from homology"/>
<sequence>MDHQMDRTEIPARKALEIAVEAAREAGHYLMDHFGPSREVERKESHHSVVSEQDRESESLIIERLRREFPDHSFISEEAGRDAISGDYLWVIDPLDGSSYYARGLDTFSISVALLHRWGPVLGIVSCPATGEFFSACKGEGAYVNGTRIQASTVDRLNDSIVSFGHRMLRLDDDGSATRELLRSVRSIRAGGSCAQELCYVACGRIEGVVSRDQSIWDYAAGKLILEEAGGTLTDFHGSSPQLESLRTRDLSLVASNRILQSAILEKLSHE</sequence>
<dbReference type="InterPro" id="IPR020550">
    <property type="entry name" value="Inositol_monophosphatase_CS"/>
</dbReference>
<dbReference type="InterPro" id="IPR033942">
    <property type="entry name" value="IMPase"/>
</dbReference>
<feature type="binding site" evidence="7">
    <location>
        <position position="77"/>
    </location>
    <ligand>
        <name>Mg(2+)</name>
        <dbReference type="ChEBI" id="CHEBI:18420"/>
        <label>1</label>
        <note>catalytic</note>
    </ligand>
</feature>
<evidence type="ECO:0000313" key="10">
    <source>
        <dbReference type="Proteomes" id="UP000051717"/>
    </source>
</evidence>
<keyword evidence="4 7" id="KW-0479">Metal-binding</keyword>
<dbReference type="PANTHER" id="PTHR20854">
    <property type="entry name" value="INOSITOL MONOPHOSPHATASE"/>
    <property type="match status" value="1"/>
</dbReference>
<evidence type="ECO:0000256" key="2">
    <source>
        <dbReference type="ARBA" id="ARBA00001946"/>
    </source>
</evidence>
<dbReference type="EC" id="3.1.3.25" evidence="8"/>
<organism evidence="9 10">
    <name type="scientific">candidate division TA06 bacterium SM23_40</name>
    <dbReference type="NCBI Taxonomy" id="1703774"/>
    <lineage>
        <taxon>Bacteria</taxon>
        <taxon>Bacteria division TA06</taxon>
    </lineage>
</organism>
<dbReference type="InterPro" id="IPR000760">
    <property type="entry name" value="Inositol_monophosphatase-like"/>
</dbReference>
<dbReference type="GO" id="GO:0046872">
    <property type="term" value="F:metal ion binding"/>
    <property type="evidence" value="ECO:0007669"/>
    <property type="project" value="UniProtKB-KW"/>
</dbReference>
<comment type="catalytic activity">
    <reaction evidence="1 8">
        <text>a myo-inositol phosphate + H2O = myo-inositol + phosphate</text>
        <dbReference type="Rhea" id="RHEA:24056"/>
        <dbReference type="ChEBI" id="CHEBI:15377"/>
        <dbReference type="ChEBI" id="CHEBI:17268"/>
        <dbReference type="ChEBI" id="CHEBI:43474"/>
        <dbReference type="ChEBI" id="CHEBI:84139"/>
        <dbReference type="EC" id="3.1.3.25"/>
    </reaction>
</comment>
<dbReference type="Pfam" id="PF00459">
    <property type="entry name" value="Inositol_P"/>
    <property type="match status" value="1"/>
</dbReference>
<feature type="binding site" evidence="7">
    <location>
        <position position="95"/>
    </location>
    <ligand>
        <name>Mg(2+)</name>
        <dbReference type="ChEBI" id="CHEBI:18420"/>
        <label>1</label>
        <note>catalytic</note>
    </ligand>
</feature>
<dbReference type="GO" id="GO:0007165">
    <property type="term" value="P:signal transduction"/>
    <property type="evidence" value="ECO:0007669"/>
    <property type="project" value="TreeGrafter"/>
</dbReference>
<evidence type="ECO:0000256" key="1">
    <source>
        <dbReference type="ARBA" id="ARBA00001033"/>
    </source>
</evidence>
<feature type="binding site" evidence="7">
    <location>
        <position position="96"/>
    </location>
    <ligand>
        <name>Mg(2+)</name>
        <dbReference type="ChEBI" id="CHEBI:18420"/>
        <label>1</label>
        <note>catalytic</note>
    </ligand>
</feature>
<keyword evidence="5 8" id="KW-0378">Hydrolase</keyword>
<accession>A0A0S8G937</accession>
<dbReference type="GO" id="GO:0006020">
    <property type="term" value="P:inositol metabolic process"/>
    <property type="evidence" value="ECO:0007669"/>
    <property type="project" value="TreeGrafter"/>
</dbReference>
<dbReference type="PROSITE" id="PS00629">
    <property type="entry name" value="IMP_1"/>
    <property type="match status" value="1"/>
</dbReference>